<evidence type="ECO:0008006" key="3">
    <source>
        <dbReference type="Google" id="ProtNLM"/>
    </source>
</evidence>
<reference evidence="1" key="1">
    <citation type="submission" date="2024-05" db="EMBL/GenBank/DDBJ databases">
        <title>Whole genome shotgun sequence of Streptomyces hygroscopicus NBRC 113678.</title>
        <authorList>
            <person name="Komaki H."/>
            <person name="Tamura T."/>
        </authorList>
    </citation>
    <scope>NUCLEOTIDE SEQUENCE</scope>
    <source>
        <strain evidence="1">N11-34</strain>
    </source>
</reference>
<dbReference type="EMBL" id="BNEK01000005">
    <property type="protein sequence ID" value="GHJ33102.1"/>
    <property type="molecule type" value="Genomic_DNA"/>
</dbReference>
<evidence type="ECO:0000313" key="1">
    <source>
        <dbReference type="EMBL" id="GHJ33102.1"/>
    </source>
</evidence>
<name>A0ABQ3UC49_STRHY</name>
<accession>A0ABQ3UC49</accession>
<protein>
    <recommendedName>
        <fullName evidence="3">Transposase</fullName>
    </recommendedName>
</protein>
<keyword evidence="2" id="KW-1185">Reference proteome</keyword>
<organism evidence="1 2">
    <name type="scientific">Streptomyces hygroscopicus</name>
    <dbReference type="NCBI Taxonomy" id="1912"/>
    <lineage>
        <taxon>Bacteria</taxon>
        <taxon>Bacillati</taxon>
        <taxon>Actinomycetota</taxon>
        <taxon>Actinomycetes</taxon>
        <taxon>Kitasatosporales</taxon>
        <taxon>Streptomycetaceae</taxon>
        <taxon>Streptomyces</taxon>
        <taxon>Streptomyces violaceusniger group</taxon>
    </lineage>
</organism>
<dbReference type="Proteomes" id="UP001054854">
    <property type="component" value="Unassembled WGS sequence"/>
</dbReference>
<evidence type="ECO:0000313" key="2">
    <source>
        <dbReference type="Proteomes" id="UP001054854"/>
    </source>
</evidence>
<proteinExistence type="predicted"/>
<gene>
    <name evidence="1" type="ORF">TPA0910_75350</name>
</gene>
<sequence>MSVITQKWARICGAPKGYGAGETRTSGMTLLGSWSRALGCEEAEGYADDDLNSPTATPVT</sequence>
<comment type="caution">
    <text evidence="1">The sequence shown here is derived from an EMBL/GenBank/DDBJ whole genome shotgun (WGS) entry which is preliminary data.</text>
</comment>